<feature type="transmembrane region" description="Helical" evidence="2">
    <location>
        <begin position="234"/>
        <end position="262"/>
    </location>
</feature>
<keyword evidence="4" id="KW-1185">Reference proteome</keyword>
<dbReference type="GO" id="GO:0016020">
    <property type="term" value="C:membrane"/>
    <property type="evidence" value="ECO:0007669"/>
    <property type="project" value="InterPro"/>
</dbReference>
<evidence type="ECO:0000313" key="3">
    <source>
        <dbReference type="EMBL" id="TID20448.1"/>
    </source>
</evidence>
<reference evidence="3 4" key="1">
    <citation type="journal article" date="2019" name="Front. Genet.">
        <title>Whole-Genome Sequencing of the Opportunistic Yeast Pathogen Candida inconspicua Uncovers Its Hybrid Origin.</title>
        <authorList>
            <person name="Mixao V."/>
            <person name="Hansen A.P."/>
            <person name="Saus E."/>
            <person name="Boekhout T."/>
            <person name="Lass-Florl C."/>
            <person name="Gabaldon T."/>
        </authorList>
    </citation>
    <scope>NUCLEOTIDE SEQUENCE [LARGE SCALE GENOMIC DNA]</scope>
    <source>
        <strain evidence="3 4">CBS 180</strain>
    </source>
</reference>
<keyword evidence="2" id="KW-1133">Transmembrane helix</keyword>
<protein>
    <recommendedName>
        <fullName evidence="5">MATE efflux family protein</fullName>
    </recommendedName>
</protein>
<feature type="transmembrane region" description="Helical" evidence="2">
    <location>
        <begin position="83"/>
        <end position="106"/>
    </location>
</feature>
<feature type="transmembrane region" description="Helical" evidence="2">
    <location>
        <begin position="404"/>
        <end position="425"/>
    </location>
</feature>
<comment type="caution">
    <text evidence="3">The sequence shown here is derived from an EMBL/GenBank/DDBJ whole genome shotgun (WGS) entry which is preliminary data.</text>
</comment>
<evidence type="ECO:0000256" key="1">
    <source>
        <dbReference type="ARBA" id="ARBA00010199"/>
    </source>
</evidence>
<accession>A0A4T0WYC0</accession>
<feature type="transmembrane region" description="Helical" evidence="2">
    <location>
        <begin position="461"/>
        <end position="484"/>
    </location>
</feature>
<proteinExistence type="inferred from homology"/>
<evidence type="ECO:0000256" key="2">
    <source>
        <dbReference type="SAM" id="Phobius"/>
    </source>
</evidence>
<dbReference type="AlphaFoldDB" id="A0A4T0WYC0"/>
<dbReference type="STRING" id="52247.A0A4T0WYC0"/>
<feature type="transmembrane region" description="Helical" evidence="2">
    <location>
        <begin position="127"/>
        <end position="149"/>
    </location>
</feature>
<feature type="transmembrane region" description="Helical" evidence="2">
    <location>
        <begin position="364"/>
        <end position="384"/>
    </location>
</feature>
<keyword evidence="2" id="KW-0812">Transmembrane</keyword>
<comment type="similarity">
    <text evidence="1">Belongs to the multi antimicrobial extrusion (MATE) (TC 2.A.66.1) family.</text>
</comment>
<name>A0A4T0WYC0_9ASCO</name>
<organism evidence="3 4">
    <name type="scientific">Pichia inconspicua</name>
    <dbReference type="NCBI Taxonomy" id="52247"/>
    <lineage>
        <taxon>Eukaryota</taxon>
        <taxon>Fungi</taxon>
        <taxon>Dikarya</taxon>
        <taxon>Ascomycota</taxon>
        <taxon>Saccharomycotina</taxon>
        <taxon>Pichiomycetes</taxon>
        <taxon>Pichiales</taxon>
        <taxon>Pichiaceae</taxon>
        <taxon>Pichia</taxon>
    </lineage>
</organism>
<dbReference type="PANTHER" id="PTHR11206">
    <property type="entry name" value="MULTIDRUG RESISTANCE PROTEIN"/>
    <property type="match status" value="1"/>
</dbReference>
<gene>
    <name evidence="3" type="ORF">CANINC_003565</name>
</gene>
<feature type="transmembrane region" description="Helical" evidence="2">
    <location>
        <begin position="283"/>
        <end position="307"/>
    </location>
</feature>
<dbReference type="OrthoDB" id="2126698at2759"/>
<dbReference type="Proteomes" id="UP000307173">
    <property type="component" value="Unassembled WGS sequence"/>
</dbReference>
<feature type="transmembrane region" description="Helical" evidence="2">
    <location>
        <begin position="209"/>
        <end position="228"/>
    </location>
</feature>
<feature type="transmembrane region" description="Helical" evidence="2">
    <location>
        <begin position="56"/>
        <end position="77"/>
    </location>
</feature>
<evidence type="ECO:0000313" key="4">
    <source>
        <dbReference type="Proteomes" id="UP000307173"/>
    </source>
</evidence>
<keyword evidence="2" id="KW-0472">Membrane</keyword>
<dbReference type="GO" id="GO:0042910">
    <property type="term" value="F:xenobiotic transmembrane transporter activity"/>
    <property type="evidence" value="ECO:0007669"/>
    <property type="project" value="InterPro"/>
</dbReference>
<dbReference type="InterPro" id="IPR002528">
    <property type="entry name" value="MATE_fam"/>
</dbReference>
<dbReference type="NCBIfam" id="TIGR00797">
    <property type="entry name" value="matE"/>
    <property type="match status" value="1"/>
</dbReference>
<dbReference type="EMBL" id="SELW01000569">
    <property type="protein sequence ID" value="TID20448.1"/>
    <property type="molecule type" value="Genomic_DNA"/>
</dbReference>
<dbReference type="Pfam" id="PF01554">
    <property type="entry name" value="MatE"/>
    <property type="match status" value="2"/>
</dbReference>
<feature type="transmembrane region" description="Helical" evidence="2">
    <location>
        <begin position="437"/>
        <end position="455"/>
    </location>
</feature>
<dbReference type="GO" id="GO:0015297">
    <property type="term" value="F:antiporter activity"/>
    <property type="evidence" value="ECO:0007669"/>
    <property type="project" value="InterPro"/>
</dbReference>
<evidence type="ECO:0008006" key="5">
    <source>
        <dbReference type="Google" id="ProtNLM"/>
    </source>
</evidence>
<sequence>MPEEFQKIVADSPHSLLYGSEESLSSDINNESSHIELTPVTTTTLKEFKYLCTNSIPLFFTFFIQYMVQILIPTYFASQLGPVYMSATTLSITTFYLTGPVLINGFTSALDTLCSTAFGAKHYHKVGTYYIQCTILMIFLFIPSMVFWSNANDFFVKITTFTHPDDHELADLCTNFLSTLTFVAPAVVIFECTKRFLQSQCKFSVPTRVVTLGIPTSICFNILFKAIIPTESCITAPAISFVFTYWLMTICLVSYALLIDGYQCLPKIDEMKKWTFTNFSKNIRIFFSLGIPGVLMILSEAFAFQIITFCSTNFPKDQLAAQSIVSTLASLAFQPPYAVGICCSTHIANIIGSKSSNYKVIMKAVYLLMITLSIFNFTWCFFLGTNIATLFTADPVILKTTSKLIKLIALNQFLDCFNILCAAIFRGQGRQNIGSTLSVIAYYAVGVPLEIYLGFKLNLQVFGLWIGLAIAVNFLSVAELIIVYKSNWINIIKKSNQIA</sequence>
<feature type="transmembrane region" description="Helical" evidence="2">
    <location>
        <begin position="169"/>
        <end position="189"/>
    </location>
</feature>
<feature type="transmembrane region" description="Helical" evidence="2">
    <location>
        <begin position="319"/>
        <end position="343"/>
    </location>
</feature>